<dbReference type="InterPro" id="IPR051783">
    <property type="entry name" value="NAD(P)-dependent_oxidoreduct"/>
</dbReference>
<accession>A0ABX1CJI3</accession>
<evidence type="ECO:0000313" key="2">
    <source>
        <dbReference type="EMBL" id="NJR77544.1"/>
    </source>
</evidence>
<protein>
    <submittedName>
        <fullName evidence="2">NAD-dependent epimerase/dehydratase family protein</fullName>
    </submittedName>
</protein>
<keyword evidence="3" id="KW-1185">Reference proteome</keyword>
<dbReference type="SUPFAM" id="SSF51735">
    <property type="entry name" value="NAD(P)-binding Rossmann-fold domains"/>
    <property type="match status" value="1"/>
</dbReference>
<dbReference type="Proteomes" id="UP000732399">
    <property type="component" value="Unassembled WGS sequence"/>
</dbReference>
<name>A0ABX1CJI3_9SPHN</name>
<dbReference type="EMBL" id="JAAVJH010000002">
    <property type="protein sequence ID" value="NJR77544.1"/>
    <property type="molecule type" value="Genomic_DNA"/>
</dbReference>
<dbReference type="PANTHER" id="PTHR48079">
    <property type="entry name" value="PROTEIN YEEZ"/>
    <property type="match status" value="1"/>
</dbReference>
<evidence type="ECO:0000313" key="3">
    <source>
        <dbReference type="Proteomes" id="UP000732399"/>
    </source>
</evidence>
<dbReference type="InterPro" id="IPR036291">
    <property type="entry name" value="NAD(P)-bd_dom_sf"/>
</dbReference>
<dbReference type="RefSeq" id="WP_168133101.1">
    <property type="nucleotide sequence ID" value="NZ_JAAVJH010000002.1"/>
</dbReference>
<feature type="domain" description="NAD-dependent epimerase/dehydratase" evidence="1">
    <location>
        <begin position="11"/>
        <end position="214"/>
    </location>
</feature>
<evidence type="ECO:0000259" key="1">
    <source>
        <dbReference type="Pfam" id="PF01370"/>
    </source>
</evidence>
<proteinExistence type="predicted"/>
<dbReference type="PANTHER" id="PTHR48079:SF6">
    <property type="entry name" value="NAD(P)-BINDING DOMAIN-CONTAINING PROTEIN-RELATED"/>
    <property type="match status" value="1"/>
</dbReference>
<dbReference type="Pfam" id="PF01370">
    <property type="entry name" value="Epimerase"/>
    <property type="match status" value="1"/>
</dbReference>
<organism evidence="2 3">
    <name type="scientific">Sphingomonas corticis</name>
    <dbReference type="NCBI Taxonomy" id="2722791"/>
    <lineage>
        <taxon>Bacteria</taxon>
        <taxon>Pseudomonadati</taxon>
        <taxon>Pseudomonadota</taxon>
        <taxon>Alphaproteobacteria</taxon>
        <taxon>Sphingomonadales</taxon>
        <taxon>Sphingomonadaceae</taxon>
        <taxon>Sphingomonas</taxon>
    </lineage>
</organism>
<dbReference type="InterPro" id="IPR001509">
    <property type="entry name" value="Epimerase_deHydtase"/>
</dbReference>
<comment type="caution">
    <text evidence="2">The sequence shown here is derived from an EMBL/GenBank/DDBJ whole genome shotgun (WGS) entry which is preliminary data.</text>
</comment>
<reference evidence="2 3" key="1">
    <citation type="submission" date="2020-03" db="EMBL/GenBank/DDBJ databases">
        <authorList>
            <person name="Wang L."/>
            <person name="He N."/>
            <person name="Li Y."/>
            <person name="Fang Y."/>
            <person name="Zhang F."/>
        </authorList>
    </citation>
    <scope>NUCLEOTIDE SEQUENCE [LARGE SCALE GENOMIC DNA]</scope>
    <source>
        <strain evidence="2 3">36D10-4-7</strain>
    </source>
</reference>
<dbReference type="Gene3D" id="3.40.50.720">
    <property type="entry name" value="NAD(P)-binding Rossmann-like Domain"/>
    <property type="match status" value="1"/>
</dbReference>
<gene>
    <name evidence="2" type="ORF">HBH26_02805</name>
</gene>
<sequence length="307" mass="32072">MDGRADQRFAVVGASGFVGRALVERLRGEGRVVGMARSGGDVRVESYLDTAQVAAAIGPDCDTVFHLAALAHTTGQDAAAFDRANVDGAVAVARAAIARGVRRFVFVSSIGVLGNETPAAAFDEESTPRPAADYARSKLRAEVALAELFAPSAVELAIVRPPLVHGPGAPGNFGRLMALARRPLPLPFGSIRNVRSLVGIENLVDFLVVVARAPALPGYPLLVTDGESISTADLIRTLAAQPGGRAVVVPFPAAVIECAAALAGRRDMARQLIGSLRVDASRSARFFGWHPPRTLREGLALAMAGTR</sequence>